<evidence type="ECO:0000256" key="5">
    <source>
        <dbReference type="ARBA" id="ARBA00023136"/>
    </source>
</evidence>
<dbReference type="GO" id="GO:0019706">
    <property type="term" value="F:protein-cysteine S-palmitoyltransferase activity"/>
    <property type="evidence" value="ECO:0007669"/>
    <property type="project" value="UniProtKB-EC"/>
</dbReference>
<evidence type="ECO:0000256" key="9">
    <source>
        <dbReference type="ARBA" id="ARBA00023463"/>
    </source>
</evidence>
<organism evidence="13 14">
    <name type="scientific">Lobosporangium transversale</name>
    <dbReference type="NCBI Taxonomy" id="64571"/>
    <lineage>
        <taxon>Eukaryota</taxon>
        <taxon>Fungi</taxon>
        <taxon>Fungi incertae sedis</taxon>
        <taxon>Mucoromycota</taxon>
        <taxon>Mortierellomycotina</taxon>
        <taxon>Mortierellomycetes</taxon>
        <taxon>Mortierellales</taxon>
        <taxon>Mortierellaceae</taxon>
        <taxon>Lobosporangium</taxon>
    </lineage>
</organism>
<evidence type="ECO:0000259" key="12">
    <source>
        <dbReference type="Pfam" id="PF01529"/>
    </source>
</evidence>
<keyword evidence="3 11" id="KW-0812">Transmembrane</keyword>
<feature type="transmembrane region" description="Helical" evidence="11">
    <location>
        <begin position="46"/>
        <end position="70"/>
    </location>
</feature>
<evidence type="ECO:0000256" key="4">
    <source>
        <dbReference type="ARBA" id="ARBA00022989"/>
    </source>
</evidence>
<dbReference type="EMBL" id="MCFF01000015">
    <property type="protein sequence ID" value="ORZ18427.1"/>
    <property type="molecule type" value="Genomic_DNA"/>
</dbReference>
<evidence type="ECO:0000256" key="8">
    <source>
        <dbReference type="ARBA" id="ARBA00023315"/>
    </source>
</evidence>
<evidence type="ECO:0000256" key="11">
    <source>
        <dbReference type="RuleBase" id="RU079119"/>
    </source>
</evidence>
<sequence length="247" mass="28019">MANSHHGHEEDDSLQQGKPIRNYKIFPGQNIFLCGGRIMTSRDFPAFIVAIMLLLVPTGLFHGFASPYLWNRLSPAVPIIQAYLFIITFSSMLKTSWTDPGVLPRGIDGDPPVDTPMSFDNSASFYPPRGLPRLKEVQVGMYTVRLKYCDTCKIYRPPRCSHCRQCDNCVEDEDHHCIWLNNCIAVGALASYHFWLATKNRTTHEQLSASMMGPHLVENPYDRGSIFANCVAVFCRPPTRRYDNVVF</sequence>
<comment type="caution">
    <text evidence="13">The sequence shown here is derived from an EMBL/GenBank/DDBJ whole genome shotgun (WGS) entry which is preliminary data.</text>
</comment>
<gene>
    <name evidence="13" type="ORF">BCR41DRAFT_304498</name>
</gene>
<reference evidence="13 14" key="1">
    <citation type="submission" date="2016-07" db="EMBL/GenBank/DDBJ databases">
        <title>Pervasive Adenine N6-methylation of Active Genes in Fungi.</title>
        <authorList>
            <consortium name="DOE Joint Genome Institute"/>
            <person name="Mondo S.J."/>
            <person name="Dannebaum R.O."/>
            <person name="Kuo R.C."/>
            <person name="Labutti K."/>
            <person name="Haridas S."/>
            <person name="Kuo A."/>
            <person name="Salamov A."/>
            <person name="Ahrendt S.R."/>
            <person name="Lipzen A."/>
            <person name="Sullivan W."/>
            <person name="Andreopoulos W.B."/>
            <person name="Clum A."/>
            <person name="Lindquist E."/>
            <person name="Daum C."/>
            <person name="Ramamoorthy G.K."/>
            <person name="Gryganskyi A."/>
            <person name="Culley D."/>
            <person name="Magnuson J.K."/>
            <person name="James T.Y."/>
            <person name="O'Malley M.A."/>
            <person name="Stajich J.E."/>
            <person name="Spatafora J.W."/>
            <person name="Visel A."/>
            <person name="Grigoriev I.V."/>
        </authorList>
    </citation>
    <scope>NUCLEOTIDE SEQUENCE [LARGE SCALE GENOMIC DNA]</scope>
    <source>
        <strain evidence="13 14">NRRL 3116</strain>
    </source>
</reference>
<evidence type="ECO:0000313" key="14">
    <source>
        <dbReference type="Proteomes" id="UP000193648"/>
    </source>
</evidence>
<dbReference type="PANTHER" id="PTHR22883">
    <property type="entry name" value="ZINC FINGER DHHC DOMAIN CONTAINING PROTEIN"/>
    <property type="match status" value="1"/>
</dbReference>
<protein>
    <recommendedName>
        <fullName evidence="11">Palmitoyltransferase</fullName>
        <ecNumber evidence="11">2.3.1.225</ecNumber>
    </recommendedName>
</protein>
<dbReference type="Pfam" id="PF01529">
    <property type="entry name" value="DHHC"/>
    <property type="match status" value="1"/>
</dbReference>
<accession>A0A1Y2GQC7</accession>
<dbReference type="AlphaFoldDB" id="A0A1Y2GQC7"/>
<dbReference type="InParanoid" id="A0A1Y2GQC7"/>
<comment type="subcellular location">
    <subcellularLocation>
        <location evidence="1">Endomembrane system</location>
        <topology evidence="1">Multi-pass membrane protein</topology>
    </subcellularLocation>
</comment>
<dbReference type="GO" id="GO:0006612">
    <property type="term" value="P:protein targeting to membrane"/>
    <property type="evidence" value="ECO:0007669"/>
    <property type="project" value="TreeGrafter"/>
</dbReference>
<evidence type="ECO:0000256" key="2">
    <source>
        <dbReference type="ARBA" id="ARBA00022679"/>
    </source>
</evidence>
<evidence type="ECO:0000256" key="10">
    <source>
        <dbReference type="ARBA" id="ARBA00048048"/>
    </source>
</evidence>
<comment type="catalytic activity">
    <reaction evidence="10 11">
        <text>L-cysteinyl-[protein] + hexadecanoyl-CoA = S-hexadecanoyl-L-cysteinyl-[protein] + CoA</text>
        <dbReference type="Rhea" id="RHEA:36683"/>
        <dbReference type="Rhea" id="RHEA-COMP:10131"/>
        <dbReference type="Rhea" id="RHEA-COMP:11032"/>
        <dbReference type="ChEBI" id="CHEBI:29950"/>
        <dbReference type="ChEBI" id="CHEBI:57287"/>
        <dbReference type="ChEBI" id="CHEBI:57379"/>
        <dbReference type="ChEBI" id="CHEBI:74151"/>
        <dbReference type="EC" id="2.3.1.225"/>
    </reaction>
</comment>
<comment type="domain">
    <text evidence="11">The DHHC domain is required for palmitoyltransferase activity.</text>
</comment>
<evidence type="ECO:0000256" key="3">
    <source>
        <dbReference type="ARBA" id="ARBA00022692"/>
    </source>
</evidence>
<keyword evidence="14" id="KW-1185">Reference proteome</keyword>
<evidence type="ECO:0000313" key="13">
    <source>
        <dbReference type="EMBL" id="ORZ18427.1"/>
    </source>
</evidence>
<dbReference type="RefSeq" id="XP_021882222.1">
    <property type="nucleotide sequence ID" value="XM_022020762.1"/>
</dbReference>
<keyword evidence="4 11" id="KW-1133">Transmembrane helix</keyword>
<dbReference type="GO" id="GO:0005794">
    <property type="term" value="C:Golgi apparatus"/>
    <property type="evidence" value="ECO:0007669"/>
    <property type="project" value="EnsemblFungi"/>
</dbReference>
<dbReference type="OrthoDB" id="9909019at2759"/>
<dbReference type="InterPro" id="IPR039859">
    <property type="entry name" value="PFA4/ZDH16/20/ERF2-like"/>
</dbReference>
<evidence type="ECO:0000256" key="6">
    <source>
        <dbReference type="ARBA" id="ARBA00023139"/>
    </source>
</evidence>
<dbReference type="GeneID" id="33562606"/>
<evidence type="ECO:0000256" key="1">
    <source>
        <dbReference type="ARBA" id="ARBA00004127"/>
    </source>
</evidence>
<proteinExistence type="inferred from homology"/>
<dbReference type="Proteomes" id="UP000193648">
    <property type="component" value="Unassembled WGS sequence"/>
</dbReference>
<dbReference type="PROSITE" id="PS50216">
    <property type="entry name" value="DHHC"/>
    <property type="match status" value="1"/>
</dbReference>
<dbReference type="STRING" id="64571.A0A1Y2GQC7"/>
<feature type="domain" description="Palmitoyltransferase DHHC" evidence="12">
    <location>
        <begin position="145"/>
        <end position="185"/>
    </location>
</feature>
<evidence type="ECO:0000256" key="7">
    <source>
        <dbReference type="ARBA" id="ARBA00023288"/>
    </source>
</evidence>
<dbReference type="EC" id="2.3.1.225" evidence="11"/>
<keyword evidence="5 11" id="KW-0472">Membrane</keyword>
<keyword evidence="2 11" id="KW-0808">Transferase</keyword>
<keyword evidence="7" id="KW-0449">Lipoprotein</keyword>
<dbReference type="PANTHER" id="PTHR22883:SF43">
    <property type="entry name" value="PALMITOYLTRANSFERASE APP"/>
    <property type="match status" value="1"/>
</dbReference>
<feature type="transmembrane region" description="Helical" evidence="11">
    <location>
        <begin position="76"/>
        <end position="93"/>
    </location>
</feature>
<comment type="similarity">
    <text evidence="9">Belongs to the DHHC palmitoyltransferase family. ERF2/ZDHHC9 subfamily.</text>
</comment>
<dbReference type="InterPro" id="IPR001594">
    <property type="entry name" value="Palmitoyltrfase_DHHC"/>
</dbReference>
<name>A0A1Y2GQC7_9FUNG</name>
<dbReference type="GO" id="GO:0005783">
    <property type="term" value="C:endoplasmic reticulum"/>
    <property type="evidence" value="ECO:0007669"/>
    <property type="project" value="TreeGrafter"/>
</dbReference>
<keyword evidence="8 11" id="KW-0012">Acyltransferase</keyword>
<keyword evidence="6" id="KW-0564">Palmitate</keyword>